<evidence type="ECO:0000256" key="1">
    <source>
        <dbReference type="SAM" id="MobiDB-lite"/>
    </source>
</evidence>
<sequence length="41" mass="4497">METKIPRKSAAKKTTVSKATGKTPAKKDAAKQLKDTFLKIH</sequence>
<dbReference type="AlphaFoldDB" id="J2K6L6"/>
<proteinExistence type="predicted"/>
<comment type="caution">
    <text evidence="2">The sequence shown here is derived from an EMBL/GenBank/DDBJ whole genome shotgun (WGS) entry which is preliminary data.</text>
</comment>
<gene>
    <name evidence="2" type="ORF">PMI13_00256</name>
</gene>
<evidence type="ECO:0000313" key="3">
    <source>
        <dbReference type="Proteomes" id="UP000007509"/>
    </source>
</evidence>
<dbReference type="PATRIC" id="fig|1144316.3.peg.258"/>
<organism evidence="2 3">
    <name type="scientific">Chryseobacterium populi</name>
    <dbReference type="NCBI Taxonomy" id="1144316"/>
    <lineage>
        <taxon>Bacteria</taxon>
        <taxon>Pseudomonadati</taxon>
        <taxon>Bacteroidota</taxon>
        <taxon>Flavobacteriia</taxon>
        <taxon>Flavobacteriales</taxon>
        <taxon>Weeksellaceae</taxon>
        <taxon>Chryseobacterium group</taxon>
        <taxon>Chryseobacterium</taxon>
    </lineage>
</organism>
<keyword evidence="3" id="KW-1185">Reference proteome</keyword>
<dbReference type="RefSeq" id="WP_007839824.1">
    <property type="nucleotide sequence ID" value="NZ_AKJY01000003.1"/>
</dbReference>
<dbReference type="Proteomes" id="UP000007509">
    <property type="component" value="Unassembled WGS sequence"/>
</dbReference>
<evidence type="ECO:0000313" key="2">
    <source>
        <dbReference type="EMBL" id="EJL75860.1"/>
    </source>
</evidence>
<protein>
    <submittedName>
        <fullName evidence="2">Uncharacterized protein</fullName>
    </submittedName>
</protein>
<name>J2K6L6_9FLAO</name>
<feature type="compositionally biased region" description="Basic residues" evidence="1">
    <location>
        <begin position="1"/>
        <end position="11"/>
    </location>
</feature>
<feature type="region of interest" description="Disordered" evidence="1">
    <location>
        <begin position="1"/>
        <end position="29"/>
    </location>
</feature>
<dbReference type="EMBL" id="AKJY01000003">
    <property type="protein sequence ID" value="EJL75860.1"/>
    <property type="molecule type" value="Genomic_DNA"/>
</dbReference>
<reference evidence="2 3" key="1">
    <citation type="journal article" date="2012" name="J. Bacteriol.">
        <title>Twenty-one genome sequences from Pseudomonas species and 19 genome sequences from diverse bacteria isolated from the rhizosphere and endosphere of Populus deltoides.</title>
        <authorList>
            <person name="Brown S.D."/>
            <person name="Utturkar S.M."/>
            <person name="Klingeman D.M."/>
            <person name="Johnson C.M."/>
            <person name="Martin S.L."/>
            <person name="Land M.L."/>
            <person name="Lu T.Y."/>
            <person name="Schadt C.W."/>
            <person name="Doktycz M.J."/>
            <person name="Pelletier D.A."/>
        </authorList>
    </citation>
    <scope>NUCLEOTIDE SEQUENCE [LARGE SCALE GENOMIC DNA]</scope>
    <source>
        <strain evidence="2 3">CF314</strain>
    </source>
</reference>
<feature type="compositionally biased region" description="Low complexity" evidence="1">
    <location>
        <begin position="12"/>
        <end position="23"/>
    </location>
</feature>
<accession>J2K6L6</accession>